<evidence type="ECO:0000313" key="1">
    <source>
        <dbReference type="EMBL" id="MBO3273611.1"/>
    </source>
</evidence>
<evidence type="ECO:0000313" key="2">
    <source>
        <dbReference type="Proteomes" id="UP000669060"/>
    </source>
</evidence>
<comment type="caution">
    <text evidence="1">The sequence shown here is derived from an EMBL/GenBank/DDBJ whole genome shotgun (WGS) entry which is preliminary data.</text>
</comment>
<protein>
    <submittedName>
        <fullName evidence="1">Uncharacterized protein</fullName>
    </submittedName>
</protein>
<keyword evidence="2" id="KW-1185">Reference proteome</keyword>
<name>A0ABS3TIX4_9PSED</name>
<accession>A0ABS3TIX4</accession>
<sequence>MTRILRLKDLEFSIDYAELTGYLDGAAEYDGAGCANSWYLEVKGEGKLFGDDQISQTLSPRFYWSLPINIDDWRKLEGVRLSFDLETDDDEDDAPFLYLCAHLELPRTELHLGRRQANAFSLHWSGLADANWDEQYGDSMPFSMEFPIEFTNQEVCFWQVGDDEIQNDEYVETMAREIMKTRGLSDEALRFSHWKRMRNESDDYHYRWIRAMFLPMAE</sequence>
<gene>
    <name evidence="1" type="ORF">JFY56_00040</name>
</gene>
<organism evidence="1 2">
    <name type="scientific">Pseudomonas schmalbachii</name>
    <dbReference type="NCBI Taxonomy" id="2816993"/>
    <lineage>
        <taxon>Bacteria</taxon>
        <taxon>Pseudomonadati</taxon>
        <taxon>Pseudomonadota</taxon>
        <taxon>Gammaproteobacteria</taxon>
        <taxon>Pseudomonadales</taxon>
        <taxon>Pseudomonadaceae</taxon>
        <taxon>Pseudomonas</taxon>
    </lineage>
</organism>
<proteinExistence type="predicted"/>
<dbReference type="EMBL" id="JAELYA010000001">
    <property type="protein sequence ID" value="MBO3273611.1"/>
    <property type="molecule type" value="Genomic_DNA"/>
</dbReference>
<dbReference type="RefSeq" id="WP_208311447.1">
    <property type="nucleotide sequence ID" value="NZ_JAELYA010000001.1"/>
</dbReference>
<dbReference type="Proteomes" id="UP000669060">
    <property type="component" value="Unassembled WGS sequence"/>
</dbReference>
<reference evidence="1 2" key="1">
    <citation type="submission" date="2020-12" db="EMBL/GenBank/DDBJ databases">
        <title>Pseudomonas schmalbachii sp. nov. isolated from millipede gut.</title>
        <authorList>
            <person name="Shelomi M."/>
        </authorList>
    </citation>
    <scope>NUCLEOTIDE SEQUENCE [LARGE SCALE GENOMIC DNA]</scope>
    <source>
        <strain evidence="1 2">Milli4</strain>
    </source>
</reference>